<comment type="caution">
    <text evidence="10">The sequence shown here is derived from an EMBL/GenBank/DDBJ whole genome shotgun (WGS) entry which is preliminary data.</text>
</comment>
<evidence type="ECO:0000256" key="5">
    <source>
        <dbReference type="ARBA" id="ARBA00022512"/>
    </source>
</evidence>
<evidence type="ECO:0000256" key="8">
    <source>
        <dbReference type="ARBA" id="ARBA00048421"/>
    </source>
</evidence>
<comment type="subcellular location">
    <subcellularLocation>
        <location evidence="2">Secreted</location>
        <location evidence="2">Cell wall</location>
    </subcellularLocation>
</comment>
<evidence type="ECO:0000256" key="9">
    <source>
        <dbReference type="SAM" id="MobiDB-lite"/>
    </source>
</evidence>
<dbReference type="EMBL" id="MLCF01000119">
    <property type="protein sequence ID" value="OIV36022.1"/>
    <property type="molecule type" value="Genomic_DNA"/>
</dbReference>
<evidence type="ECO:0000256" key="7">
    <source>
        <dbReference type="ARBA" id="ARBA00023026"/>
    </source>
</evidence>
<keyword evidence="7" id="KW-0843">Virulence</keyword>
<keyword evidence="5" id="KW-0134">Cell wall</keyword>
<comment type="cofactor">
    <cofactor evidence="1">
        <name>Cu cation</name>
        <dbReference type="ChEBI" id="CHEBI:23378"/>
    </cofactor>
</comment>
<feature type="region of interest" description="Disordered" evidence="9">
    <location>
        <begin position="455"/>
        <end position="487"/>
    </location>
</feature>
<evidence type="ECO:0000313" key="10">
    <source>
        <dbReference type="EMBL" id="OIV36022.1"/>
    </source>
</evidence>
<dbReference type="Gene3D" id="3.40.720.10">
    <property type="entry name" value="Alkaline Phosphatase, subunit A"/>
    <property type="match status" value="1"/>
</dbReference>
<accession>A0A1J7BBL7</accession>
<dbReference type="InterPro" id="IPR015943">
    <property type="entry name" value="WD40/YVTN_repeat-like_dom_sf"/>
</dbReference>
<organism evidence="10 11">
    <name type="scientific">Mangrovactinospora gilvigrisea</name>
    <dbReference type="NCBI Taxonomy" id="1428644"/>
    <lineage>
        <taxon>Bacteria</taxon>
        <taxon>Bacillati</taxon>
        <taxon>Actinomycetota</taxon>
        <taxon>Actinomycetes</taxon>
        <taxon>Kitasatosporales</taxon>
        <taxon>Streptomycetaceae</taxon>
        <taxon>Mangrovactinospora</taxon>
    </lineage>
</organism>
<gene>
    <name evidence="10" type="ORF">BIV57_18510</name>
</gene>
<dbReference type="EC" id="3.1.4.3" evidence="4"/>
<protein>
    <recommendedName>
        <fullName evidence="4">phospholipase C</fullName>
        <ecNumber evidence="4">3.1.4.3</ecNumber>
    </recommendedName>
</protein>
<dbReference type="STRING" id="1428644.BIV57_18510"/>
<dbReference type="PANTHER" id="PTHR31956:SF1">
    <property type="entry name" value="NON-SPECIFIC PHOSPHOLIPASE C1"/>
    <property type="match status" value="1"/>
</dbReference>
<evidence type="ECO:0000313" key="11">
    <source>
        <dbReference type="Proteomes" id="UP000243342"/>
    </source>
</evidence>
<dbReference type="InterPro" id="IPR007312">
    <property type="entry name" value="Phosphoesterase"/>
</dbReference>
<dbReference type="GO" id="GO:0034480">
    <property type="term" value="F:phosphatidylcholine phospholipase C activity"/>
    <property type="evidence" value="ECO:0007669"/>
    <property type="project" value="UniProtKB-EC"/>
</dbReference>
<keyword evidence="6" id="KW-0378">Hydrolase</keyword>
<sequence length="836" mass="88236">MAELSRRKLLKSGLAASGLAAAATLLPPNLQRAIADEPAKGPDTLDEIEHVVILMLENRSFDHYFGTMPGVRGFDDPTMAKLPNGRSVLYQPDDKNPLGYLLPWHLNTKQTSTQAIPSTSHAWTVQHQAVNNGANDSWMAAHRKADGDARAPYVMGYYEAADIPFHFALAESFTLCDNYHCSLLGPTWPNRIYHWTGMIDPNGTGGGPVTSNVVPSPFRWTTYPERLAKAGVSWHVYQEEDDYGCCPLDFFAAYQNSKPGDALYEHGLRIGPADQFAQDAMNDRLPTVSWIIPTSAQSEHPSYLPAAGADFVSRQLDAIAANRDVWRKTVFIINYDENDGLFDHVAPPMPPAGTADEFVGGLPIGGGVRVPCTIVSPWTQGGYVASETFDHTSVLRFLETFTGVKETNISAWRRDTFGDLTSALGLPKAKPFPKLPHTKPLFWQAETEVATLPAATPPTTDQTPPHQGSSAAARAIPSPTPSPSTQAEAKFKGADHLFLSRAVENRTTAREDFPHGTKGTNFPGLLDAAPEAIPTGKAFAYVAEVGGSALVIVDPSTHALVGQVSAGTNPYGVARNAAGTQLWVTQSGASAVGRIDIAAGKLVGTAAVGPMPHGVVVSPDGKRVFVANTGGDTGPGGSRTVSVLDADAIKVTDTWDVGISPHGLALTPDGATLLASCYDALVAVDTRSGKHVGRLRALGRAVGVAVHPDGKRAYVANSWSGTVAFVNLRSMQVTSSIRVGATPWRVAVDEEGSRVFVTTAGDDRVTALDAKSGRKLGSASVGRIPTALTVADGTAWVGTNSSGTLAAVNAATMAVEGTAVLGFSTMPTEVVVAPGA</sequence>
<keyword evidence="11" id="KW-1185">Reference proteome</keyword>
<dbReference type="Gene3D" id="2.130.10.10">
    <property type="entry name" value="YVTN repeat-like/Quinoprotein amine dehydrogenase"/>
    <property type="match status" value="2"/>
</dbReference>
<feature type="compositionally biased region" description="Low complexity" evidence="9">
    <location>
        <begin position="455"/>
        <end position="465"/>
    </location>
</feature>
<proteinExistence type="inferred from homology"/>
<dbReference type="InterPro" id="IPR017850">
    <property type="entry name" value="Alkaline_phosphatase_core_sf"/>
</dbReference>
<evidence type="ECO:0000256" key="2">
    <source>
        <dbReference type="ARBA" id="ARBA00004191"/>
    </source>
</evidence>
<dbReference type="NCBIfam" id="TIGR02276">
    <property type="entry name" value="beta_rpt_yvtn"/>
    <property type="match status" value="1"/>
</dbReference>
<evidence type="ECO:0000256" key="3">
    <source>
        <dbReference type="ARBA" id="ARBA00009717"/>
    </source>
</evidence>
<dbReference type="Pfam" id="PF04185">
    <property type="entry name" value="Phosphoesterase"/>
    <property type="match status" value="1"/>
</dbReference>
<dbReference type="PANTHER" id="PTHR31956">
    <property type="entry name" value="NON-SPECIFIC PHOSPHOLIPASE C4-RELATED"/>
    <property type="match status" value="1"/>
</dbReference>
<dbReference type="SUPFAM" id="SSF50974">
    <property type="entry name" value="Nitrous oxide reductase, N-terminal domain"/>
    <property type="match status" value="1"/>
</dbReference>
<dbReference type="InterPro" id="IPR011964">
    <property type="entry name" value="YVTN_b-propeller_repeat"/>
</dbReference>
<dbReference type="PROSITE" id="PS51318">
    <property type="entry name" value="TAT"/>
    <property type="match status" value="1"/>
</dbReference>
<dbReference type="InterPro" id="IPR011045">
    <property type="entry name" value="N2O_reductase_N"/>
</dbReference>
<name>A0A1J7BBL7_9ACTN</name>
<dbReference type="Proteomes" id="UP000243342">
    <property type="component" value="Unassembled WGS sequence"/>
</dbReference>
<dbReference type="InterPro" id="IPR006311">
    <property type="entry name" value="TAT_signal"/>
</dbReference>
<dbReference type="CDD" id="cd16014">
    <property type="entry name" value="PLC"/>
    <property type="match status" value="1"/>
</dbReference>
<keyword evidence="5" id="KW-0964">Secreted</keyword>
<reference evidence="10 11" key="1">
    <citation type="submission" date="2016-10" db="EMBL/GenBank/DDBJ databases">
        <title>Genome sequence of Streptomyces gilvigriseus MUSC 26.</title>
        <authorList>
            <person name="Lee L.-H."/>
            <person name="Ser H.-L."/>
        </authorList>
    </citation>
    <scope>NUCLEOTIDE SEQUENCE [LARGE SCALE GENOMIC DNA]</scope>
    <source>
        <strain evidence="10 11">MUSC 26</strain>
    </source>
</reference>
<comment type="catalytic activity">
    <reaction evidence="8">
        <text>a 1,2-diacyl-sn-glycero-3-phosphocholine + H2O = phosphocholine + a 1,2-diacyl-sn-glycerol + H(+)</text>
        <dbReference type="Rhea" id="RHEA:10604"/>
        <dbReference type="ChEBI" id="CHEBI:15377"/>
        <dbReference type="ChEBI" id="CHEBI:15378"/>
        <dbReference type="ChEBI" id="CHEBI:17815"/>
        <dbReference type="ChEBI" id="CHEBI:57643"/>
        <dbReference type="ChEBI" id="CHEBI:295975"/>
        <dbReference type="EC" id="3.1.4.3"/>
    </reaction>
    <physiologicalReaction direction="left-to-right" evidence="8">
        <dbReference type="Rhea" id="RHEA:10605"/>
    </physiologicalReaction>
</comment>
<evidence type="ECO:0000256" key="4">
    <source>
        <dbReference type="ARBA" id="ARBA00012018"/>
    </source>
</evidence>
<evidence type="ECO:0000256" key="1">
    <source>
        <dbReference type="ARBA" id="ARBA00001935"/>
    </source>
</evidence>
<dbReference type="AlphaFoldDB" id="A0A1J7BBL7"/>
<comment type="similarity">
    <text evidence="3">Belongs to the bacterial phospholipase C family.</text>
</comment>
<evidence type="ECO:0000256" key="6">
    <source>
        <dbReference type="ARBA" id="ARBA00022801"/>
    </source>
</evidence>
<dbReference type="OrthoDB" id="4181857at2"/>